<name>W0SDN7_9PROT</name>
<proteinExistence type="predicted"/>
<dbReference type="InterPro" id="IPR007523">
    <property type="entry name" value="NDUFAF3/AAMDC"/>
</dbReference>
<dbReference type="AlphaFoldDB" id="W0SDN7"/>
<dbReference type="InterPro" id="IPR036748">
    <property type="entry name" value="MTH938-like_sf"/>
</dbReference>
<dbReference type="HOGENOM" id="CLU_074390_2_0_4"/>
<dbReference type="KEGG" id="shd:SUTH_01510"/>
<dbReference type="Proteomes" id="UP000031637">
    <property type="component" value="Chromosome"/>
</dbReference>
<evidence type="ECO:0008006" key="3">
    <source>
        <dbReference type="Google" id="ProtNLM"/>
    </source>
</evidence>
<protein>
    <recommendedName>
        <fullName evidence="3">Xcc1710-like domain-containing protein</fullName>
    </recommendedName>
</protein>
<gene>
    <name evidence="1" type="ORF">SUTH_01510</name>
</gene>
<keyword evidence="2" id="KW-1185">Reference proteome</keyword>
<organism evidence="1 2">
    <name type="scientific">Sulfuritalea hydrogenivorans sk43H</name>
    <dbReference type="NCBI Taxonomy" id="1223802"/>
    <lineage>
        <taxon>Bacteria</taxon>
        <taxon>Pseudomonadati</taxon>
        <taxon>Pseudomonadota</taxon>
        <taxon>Betaproteobacteria</taxon>
        <taxon>Nitrosomonadales</taxon>
        <taxon>Sterolibacteriaceae</taxon>
        <taxon>Sulfuritalea</taxon>
    </lineage>
</organism>
<evidence type="ECO:0000313" key="2">
    <source>
        <dbReference type="Proteomes" id="UP000031637"/>
    </source>
</evidence>
<dbReference type="EMBL" id="AP012547">
    <property type="protein sequence ID" value="BAO29309.1"/>
    <property type="molecule type" value="Genomic_DNA"/>
</dbReference>
<sequence>MKLHSSVTTGLLAITAYDARHIAVNGRPLTRSFLLTPQRLIEDWPPDSIDSLTESDLQAVAGLDCPIVLLGTGPRQRFPAPALLRPLIERRVGVEVMDTHAACRTYNILMAEGRDVAAALIIECAG</sequence>
<evidence type="ECO:0000313" key="1">
    <source>
        <dbReference type="EMBL" id="BAO29309.1"/>
    </source>
</evidence>
<dbReference type="PANTHER" id="PTHR21192">
    <property type="entry name" value="NUCLEAR PROTEIN E3-3"/>
    <property type="match status" value="1"/>
</dbReference>
<dbReference type="STRING" id="1223802.SUTH_01510"/>
<dbReference type="Pfam" id="PF04430">
    <property type="entry name" value="DUF498"/>
    <property type="match status" value="1"/>
</dbReference>
<reference evidence="1 2" key="1">
    <citation type="journal article" date="2014" name="Syst. Appl. Microbiol.">
        <title>Complete genomes of freshwater sulfur oxidizers Sulfuricella denitrificans skB26 and Sulfuritalea hydrogenivorans sk43H: genetic insights into the sulfur oxidation pathway of betaproteobacteria.</title>
        <authorList>
            <person name="Watanabe T."/>
            <person name="Kojima H."/>
            <person name="Fukui M."/>
        </authorList>
    </citation>
    <scope>NUCLEOTIDE SEQUENCE [LARGE SCALE GENOMIC DNA]</scope>
    <source>
        <strain evidence="1">DSM22779</strain>
    </source>
</reference>
<dbReference type="CDD" id="cd05560">
    <property type="entry name" value="Xcc1710_like"/>
    <property type="match status" value="1"/>
</dbReference>
<dbReference type="OrthoDB" id="9800373at2"/>
<dbReference type="PANTHER" id="PTHR21192:SF2">
    <property type="entry name" value="NADH DEHYDROGENASE [UBIQUINONE] 1 ALPHA SUBCOMPLEX ASSEMBLY FACTOR 3"/>
    <property type="match status" value="1"/>
</dbReference>
<dbReference type="SUPFAM" id="SSF64076">
    <property type="entry name" value="MTH938-like"/>
    <property type="match status" value="1"/>
</dbReference>
<dbReference type="RefSeq" id="WP_041098309.1">
    <property type="nucleotide sequence ID" value="NZ_AP012547.1"/>
</dbReference>
<accession>W0SDN7</accession>
<dbReference type="Gene3D" id="3.40.1230.10">
    <property type="entry name" value="MTH938-like"/>
    <property type="match status" value="1"/>
</dbReference>